<gene>
    <name evidence="2" type="ORF">BDV25DRAFT_148385</name>
</gene>
<protein>
    <submittedName>
        <fullName evidence="2">Uncharacterized protein</fullName>
    </submittedName>
</protein>
<dbReference type="OrthoDB" id="4489167at2759"/>
<reference evidence="2 3" key="1">
    <citation type="submission" date="2019-04" db="EMBL/GenBank/DDBJ databases">
        <title>Friends and foes A comparative genomics study of 23 Aspergillus species from section Flavi.</title>
        <authorList>
            <consortium name="DOE Joint Genome Institute"/>
            <person name="Kjaerbolling I."/>
            <person name="Vesth T."/>
            <person name="Frisvad J.C."/>
            <person name="Nybo J.L."/>
            <person name="Theobald S."/>
            <person name="Kildgaard S."/>
            <person name="Isbrandt T."/>
            <person name="Kuo A."/>
            <person name="Sato A."/>
            <person name="Lyhne E.K."/>
            <person name="Kogle M.E."/>
            <person name="Wiebenga A."/>
            <person name="Kun R.S."/>
            <person name="Lubbers R.J."/>
            <person name="Makela M.R."/>
            <person name="Barry K."/>
            <person name="Chovatia M."/>
            <person name="Clum A."/>
            <person name="Daum C."/>
            <person name="Haridas S."/>
            <person name="He G."/>
            <person name="LaButti K."/>
            <person name="Lipzen A."/>
            <person name="Mondo S."/>
            <person name="Riley R."/>
            <person name="Salamov A."/>
            <person name="Simmons B.A."/>
            <person name="Magnuson J.K."/>
            <person name="Henrissat B."/>
            <person name="Mortensen U.H."/>
            <person name="Larsen T.O."/>
            <person name="Devries R.P."/>
            <person name="Grigoriev I.V."/>
            <person name="Machida M."/>
            <person name="Baker S.E."/>
            <person name="Andersen M.R."/>
        </authorList>
    </citation>
    <scope>NUCLEOTIDE SEQUENCE [LARGE SCALE GENOMIC DNA]</scope>
    <source>
        <strain evidence="2 3">IBT 18842</strain>
    </source>
</reference>
<name>A0A5N6U5N8_ASPAV</name>
<organism evidence="2 3">
    <name type="scientific">Aspergillus avenaceus</name>
    <dbReference type="NCBI Taxonomy" id="36643"/>
    <lineage>
        <taxon>Eukaryota</taxon>
        <taxon>Fungi</taxon>
        <taxon>Dikarya</taxon>
        <taxon>Ascomycota</taxon>
        <taxon>Pezizomycotina</taxon>
        <taxon>Eurotiomycetes</taxon>
        <taxon>Eurotiomycetidae</taxon>
        <taxon>Eurotiales</taxon>
        <taxon>Aspergillaceae</taxon>
        <taxon>Aspergillus</taxon>
        <taxon>Aspergillus subgen. Circumdati</taxon>
    </lineage>
</organism>
<dbReference type="AlphaFoldDB" id="A0A5N6U5N8"/>
<keyword evidence="3" id="KW-1185">Reference proteome</keyword>
<sequence length="106" mass="11396">MRPSIITGAFLYTSLATAWNITAYSNTDCTGYITSLTGEQSWGCYWLAKDGIKSMKAGDMPEGWTFIASSGGNCNNFHQRGGNGCYTQGQGFQSFSFSVPSNSSDS</sequence>
<feature type="chain" id="PRO_5024844429" evidence="1">
    <location>
        <begin position="19"/>
        <end position="106"/>
    </location>
</feature>
<dbReference type="Proteomes" id="UP000325780">
    <property type="component" value="Unassembled WGS sequence"/>
</dbReference>
<evidence type="ECO:0000256" key="1">
    <source>
        <dbReference type="SAM" id="SignalP"/>
    </source>
</evidence>
<feature type="signal peptide" evidence="1">
    <location>
        <begin position="1"/>
        <end position="18"/>
    </location>
</feature>
<dbReference type="EMBL" id="ML742033">
    <property type="protein sequence ID" value="KAE8153955.1"/>
    <property type="molecule type" value="Genomic_DNA"/>
</dbReference>
<accession>A0A5N6U5N8</accession>
<evidence type="ECO:0000313" key="2">
    <source>
        <dbReference type="EMBL" id="KAE8153955.1"/>
    </source>
</evidence>
<proteinExistence type="predicted"/>
<keyword evidence="1" id="KW-0732">Signal</keyword>
<evidence type="ECO:0000313" key="3">
    <source>
        <dbReference type="Proteomes" id="UP000325780"/>
    </source>
</evidence>